<dbReference type="Gene3D" id="2.60.120.1440">
    <property type="match status" value="1"/>
</dbReference>
<dbReference type="PANTHER" id="PTHR30273:SF2">
    <property type="entry name" value="PROTEIN FECR"/>
    <property type="match status" value="1"/>
</dbReference>
<proteinExistence type="predicted"/>
<dbReference type="Pfam" id="PF04773">
    <property type="entry name" value="FecR"/>
    <property type="match status" value="1"/>
</dbReference>
<protein>
    <submittedName>
        <fullName evidence="4">FecR domain-containing protein</fullName>
    </submittedName>
</protein>
<feature type="transmembrane region" description="Helical" evidence="1">
    <location>
        <begin position="99"/>
        <end position="117"/>
    </location>
</feature>
<dbReference type="Pfam" id="PF16344">
    <property type="entry name" value="FecR_C"/>
    <property type="match status" value="1"/>
</dbReference>
<dbReference type="PIRSF" id="PIRSF018266">
    <property type="entry name" value="FecR"/>
    <property type="match status" value="1"/>
</dbReference>
<evidence type="ECO:0000313" key="4">
    <source>
        <dbReference type="EMBL" id="MCF2499776.1"/>
    </source>
</evidence>
<dbReference type="EMBL" id="JAKFFV010000009">
    <property type="protein sequence ID" value="MCF2499776.1"/>
    <property type="molecule type" value="Genomic_DNA"/>
</dbReference>
<name>A0A9X1QEU0_9BACT</name>
<feature type="domain" description="Protein FecR C-terminal" evidence="3">
    <location>
        <begin position="293"/>
        <end position="360"/>
    </location>
</feature>
<dbReference type="InterPro" id="IPR006860">
    <property type="entry name" value="FecR"/>
</dbReference>
<evidence type="ECO:0000259" key="2">
    <source>
        <dbReference type="Pfam" id="PF04773"/>
    </source>
</evidence>
<keyword evidence="1" id="KW-0812">Transmembrane</keyword>
<dbReference type="InterPro" id="IPR032508">
    <property type="entry name" value="FecR_C"/>
</dbReference>
<keyword evidence="1" id="KW-0472">Membrane</keyword>
<keyword evidence="1" id="KW-1133">Transmembrane helix</keyword>
<evidence type="ECO:0000256" key="1">
    <source>
        <dbReference type="SAM" id="Phobius"/>
    </source>
</evidence>
<gene>
    <name evidence="4" type="ORF">L0661_15760</name>
</gene>
<comment type="caution">
    <text evidence="4">The sequence shown here is derived from an EMBL/GenBank/DDBJ whole genome shotgun (WGS) entry which is preliminary data.</text>
</comment>
<sequence>MDQYHNFTLEDFLWDPAFRNWVLKPTREDEENWQNWLAAHPNKTEMVRSARDLVQAIAPTSASLSNSEKENAVRKIIGNIKSEDEFVETSRKIRLFQPLVSIAAVLIVVAGMSYTFWTYSHKQQINYDELVSTAAAPLIETTNQTQKPLSISLADGSSLQLDPGSKVSYPADFKTGKREVYLSGKAFFDIAKDPSRPFFVYANEVITKVLGTSFTVRSYANETEVSVAVKTGRVAVFTRKDPEINEKKDSRELTGVVIEPNQQIVVVRESVKITKSLIPSPELVDSNVSPHNFEFDETPVSNVFAELQKAYGIEIIFDKNVMNGCPITARLTEMTLYEKLDLVCKAVGARYELIDGRIIIEGEGCKDH</sequence>
<organism evidence="4 5">
    <name type="scientific">Dyadobacter chenhuakuii</name>
    <dbReference type="NCBI Taxonomy" id="2909339"/>
    <lineage>
        <taxon>Bacteria</taxon>
        <taxon>Pseudomonadati</taxon>
        <taxon>Bacteroidota</taxon>
        <taxon>Cytophagia</taxon>
        <taxon>Cytophagales</taxon>
        <taxon>Spirosomataceae</taxon>
        <taxon>Dyadobacter</taxon>
    </lineage>
</organism>
<dbReference type="RefSeq" id="WP_235178415.1">
    <property type="nucleotide sequence ID" value="NZ_JAKFFV010000009.1"/>
</dbReference>
<dbReference type="PANTHER" id="PTHR30273">
    <property type="entry name" value="PERIPLASMIC SIGNAL SENSOR AND SIGMA FACTOR ACTIVATOR FECR-RELATED"/>
    <property type="match status" value="1"/>
</dbReference>
<evidence type="ECO:0000313" key="5">
    <source>
        <dbReference type="Proteomes" id="UP001139411"/>
    </source>
</evidence>
<feature type="domain" description="FecR protein" evidence="2">
    <location>
        <begin position="145"/>
        <end position="234"/>
    </location>
</feature>
<dbReference type="Proteomes" id="UP001139411">
    <property type="component" value="Unassembled WGS sequence"/>
</dbReference>
<accession>A0A9X1QEU0</accession>
<dbReference type="Gene3D" id="3.55.50.30">
    <property type="match status" value="1"/>
</dbReference>
<dbReference type="GO" id="GO:0016989">
    <property type="term" value="F:sigma factor antagonist activity"/>
    <property type="evidence" value="ECO:0007669"/>
    <property type="project" value="TreeGrafter"/>
</dbReference>
<dbReference type="InterPro" id="IPR012373">
    <property type="entry name" value="Ferrdict_sens_TM"/>
</dbReference>
<dbReference type="AlphaFoldDB" id="A0A9X1QEU0"/>
<reference evidence="4" key="1">
    <citation type="submission" date="2022-01" db="EMBL/GenBank/DDBJ databases">
        <title>Novel species in genus Dyadobacter.</title>
        <authorList>
            <person name="Ma C."/>
        </authorList>
    </citation>
    <scope>NUCLEOTIDE SEQUENCE</scope>
    <source>
        <strain evidence="4">CY357</strain>
    </source>
</reference>
<evidence type="ECO:0000259" key="3">
    <source>
        <dbReference type="Pfam" id="PF16344"/>
    </source>
</evidence>